<dbReference type="eggNOG" id="ENOG502QU30">
    <property type="taxonomic scope" value="Eukaryota"/>
</dbReference>
<evidence type="ECO:0000313" key="7">
    <source>
        <dbReference type="EnsemblPlants" id="LPERR02G04980.1"/>
    </source>
</evidence>
<keyword evidence="5" id="KW-0325">Glycoprotein</keyword>
<dbReference type="HOGENOM" id="CLU_035559_2_0_1"/>
<dbReference type="InterPro" id="IPR044174">
    <property type="entry name" value="BC10-like"/>
</dbReference>
<feature type="region of interest" description="Disordered" evidence="6">
    <location>
        <begin position="1"/>
        <end position="23"/>
    </location>
</feature>
<evidence type="ECO:0000256" key="6">
    <source>
        <dbReference type="SAM" id="MobiDB-lite"/>
    </source>
</evidence>
<evidence type="ECO:0000256" key="5">
    <source>
        <dbReference type="ARBA" id="ARBA00023180"/>
    </source>
</evidence>
<dbReference type="STRING" id="77586.A0A0D9VCT7"/>
<accession>A0A0D9VCT7</accession>
<keyword evidence="3" id="KW-0808">Transferase</keyword>
<dbReference type="PANTHER" id="PTHR31042">
    <property type="entry name" value="CORE-2/I-BRANCHING BETA-1,6-N-ACETYLGLUCOSAMINYLTRANSFERASE FAMILY PROTEIN-RELATED"/>
    <property type="match status" value="1"/>
</dbReference>
<sequence>MKVSQLWQRRSKDMTAMPPPRQRGAAKRRPMWIIVLLSLVCVALIGAYAYPPRRYSACYFFASSVCTPFKDWLPAVSRRRERTDDEIVSSVVMRDLLTMPMAVSKNPKIALMFLTPGSLPFEKLWEKFLQGHEGRYSIYIHASRERPVHYSSLFVGREIRSEKVVWGRISMVDAEKRLLANALEDVDNQFFVLLSDSCVPLHSFDYIYNYLMGTNVSFVDCFLDPGPHGSGRYSAEMLPEIEQRDFRKGFQWFAVTRRHALLILADHLYYNKFELYCKPAEGRNCIADEHYLPTLFNMVDPGGISNWSVTHVDWSEGKWHPRSYRAADVTYELLKNITAVKENFHITSDDKKVVTMTPCMWNGTKRPCYLFARKFYPEALNNLLKLFSSYTST</sequence>
<name>A0A0D9VCT7_9ORYZ</name>
<comment type="subcellular location">
    <subcellularLocation>
        <location evidence="1">Membrane</location>
        <topology evidence="1">Single-pass type II membrane protein</topology>
    </subcellularLocation>
</comment>
<evidence type="ECO:0000313" key="8">
    <source>
        <dbReference type="Proteomes" id="UP000032180"/>
    </source>
</evidence>
<evidence type="ECO:0000256" key="2">
    <source>
        <dbReference type="ARBA" id="ARBA00022676"/>
    </source>
</evidence>
<reference evidence="7 8" key="1">
    <citation type="submission" date="2012-08" db="EMBL/GenBank/DDBJ databases">
        <title>Oryza genome evolution.</title>
        <authorList>
            <person name="Wing R.A."/>
        </authorList>
    </citation>
    <scope>NUCLEOTIDE SEQUENCE</scope>
</reference>
<keyword evidence="8" id="KW-1185">Reference proteome</keyword>
<dbReference type="PANTHER" id="PTHR31042:SF19">
    <property type="entry name" value="OS02G0175500 PROTEIN"/>
    <property type="match status" value="1"/>
</dbReference>
<organism evidence="7 8">
    <name type="scientific">Leersia perrieri</name>
    <dbReference type="NCBI Taxonomy" id="77586"/>
    <lineage>
        <taxon>Eukaryota</taxon>
        <taxon>Viridiplantae</taxon>
        <taxon>Streptophyta</taxon>
        <taxon>Embryophyta</taxon>
        <taxon>Tracheophyta</taxon>
        <taxon>Spermatophyta</taxon>
        <taxon>Magnoliopsida</taxon>
        <taxon>Liliopsida</taxon>
        <taxon>Poales</taxon>
        <taxon>Poaceae</taxon>
        <taxon>BOP clade</taxon>
        <taxon>Oryzoideae</taxon>
        <taxon>Oryzeae</taxon>
        <taxon>Oryzinae</taxon>
        <taxon>Leersia</taxon>
    </lineage>
</organism>
<dbReference type="AlphaFoldDB" id="A0A0D9VCT7"/>
<proteinExistence type="predicted"/>
<evidence type="ECO:0000256" key="4">
    <source>
        <dbReference type="ARBA" id="ARBA00023136"/>
    </source>
</evidence>
<evidence type="ECO:0000256" key="3">
    <source>
        <dbReference type="ARBA" id="ARBA00022679"/>
    </source>
</evidence>
<reference evidence="7" key="3">
    <citation type="submission" date="2015-04" db="UniProtKB">
        <authorList>
            <consortium name="EnsemblPlants"/>
        </authorList>
    </citation>
    <scope>IDENTIFICATION</scope>
</reference>
<keyword evidence="2" id="KW-0328">Glycosyltransferase</keyword>
<dbReference type="Pfam" id="PF02485">
    <property type="entry name" value="Branch"/>
    <property type="match status" value="1"/>
</dbReference>
<protein>
    <submittedName>
        <fullName evidence="7">Uncharacterized protein</fullName>
    </submittedName>
</protein>
<evidence type="ECO:0000256" key="1">
    <source>
        <dbReference type="ARBA" id="ARBA00004606"/>
    </source>
</evidence>
<dbReference type="Gramene" id="LPERR02G04980.1">
    <property type="protein sequence ID" value="LPERR02G04980.1"/>
    <property type="gene ID" value="LPERR02G04980"/>
</dbReference>
<dbReference type="GO" id="GO:0016757">
    <property type="term" value="F:glycosyltransferase activity"/>
    <property type="evidence" value="ECO:0007669"/>
    <property type="project" value="UniProtKB-KW"/>
</dbReference>
<dbReference type="EnsemblPlants" id="LPERR02G04980.1">
    <property type="protein sequence ID" value="LPERR02G04980.1"/>
    <property type="gene ID" value="LPERR02G04980"/>
</dbReference>
<keyword evidence="4" id="KW-0472">Membrane</keyword>
<reference evidence="8" key="2">
    <citation type="submission" date="2013-12" db="EMBL/GenBank/DDBJ databases">
        <authorList>
            <person name="Yu Y."/>
            <person name="Lee S."/>
            <person name="de Baynast K."/>
            <person name="Wissotski M."/>
            <person name="Liu L."/>
            <person name="Talag J."/>
            <person name="Goicoechea J."/>
            <person name="Angelova A."/>
            <person name="Jetty R."/>
            <person name="Kudrna D."/>
            <person name="Golser W."/>
            <person name="Rivera L."/>
            <person name="Zhang J."/>
            <person name="Wing R."/>
        </authorList>
    </citation>
    <scope>NUCLEOTIDE SEQUENCE</scope>
</reference>
<dbReference type="GO" id="GO:0016020">
    <property type="term" value="C:membrane"/>
    <property type="evidence" value="ECO:0007669"/>
    <property type="project" value="UniProtKB-SubCell"/>
</dbReference>
<dbReference type="InterPro" id="IPR003406">
    <property type="entry name" value="Glyco_trans_14"/>
</dbReference>
<dbReference type="Proteomes" id="UP000032180">
    <property type="component" value="Chromosome 2"/>
</dbReference>